<keyword evidence="2" id="KW-0472">Membrane</keyword>
<keyword evidence="2" id="KW-1133">Transmembrane helix</keyword>
<dbReference type="Gene3D" id="2.60.40.10">
    <property type="entry name" value="Immunoglobulins"/>
    <property type="match status" value="1"/>
</dbReference>
<dbReference type="InterPro" id="IPR035986">
    <property type="entry name" value="PKD_dom_sf"/>
</dbReference>
<accession>A0ABY6HPZ1</accession>
<keyword evidence="2" id="KW-0812">Transmembrane</keyword>
<feature type="compositionally biased region" description="Low complexity" evidence="1">
    <location>
        <begin position="1109"/>
        <end position="1134"/>
    </location>
</feature>
<reference evidence="4" key="1">
    <citation type="submission" date="2022-09" db="EMBL/GenBank/DDBJ databases">
        <title>Actin cytoskeleton and complex cell architecture in an #Asgard archaeon.</title>
        <authorList>
            <person name="Ponce Toledo R.I."/>
            <person name="Schleper C."/>
            <person name="Rodrigues Oliveira T."/>
            <person name="Wollweber F."/>
            <person name="Xu J."/>
            <person name="Rittmann S."/>
            <person name="Klingl A."/>
            <person name="Pilhofer M."/>
        </authorList>
    </citation>
    <scope>NUCLEOTIDE SEQUENCE</scope>
    <source>
        <strain evidence="4">B-35</strain>
    </source>
</reference>
<gene>
    <name evidence="4" type="ORF">NEF87_001865</name>
</gene>
<feature type="domain" description="PKD" evidence="3">
    <location>
        <begin position="1026"/>
        <end position="1111"/>
    </location>
</feature>
<name>A0ABY6HPZ1_9ARCH</name>
<dbReference type="SMART" id="SM00089">
    <property type="entry name" value="PKD"/>
    <property type="match status" value="1"/>
</dbReference>
<dbReference type="EMBL" id="CP104013">
    <property type="protein sequence ID" value="UYP45580.1"/>
    <property type="molecule type" value="Genomic_DNA"/>
</dbReference>
<dbReference type="Proteomes" id="UP001208689">
    <property type="component" value="Chromosome"/>
</dbReference>
<dbReference type="PROSITE" id="PS50093">
    <property type="entry name" value="PKD"/>
    <property type="match status" value="1"/>
</dbReference>
<evidence type="ECO:0000259" key="3">
    <source>
        <dbReference type="PROSITE" id="PS50093"/>
    </source>
</evidence>
<dbReference type="Pfam" id="PF18911">
    <property type="entry name" value="PKD_4"/>
    <property type="match status" value="1"/>
</dbReference>
<evidence type="ECO:0000313" key="4">
    <source>
        <dbReference type="EMBL" id="UYP45580.1"/>
    </source>
</evidence>
<evidence type="ECO:0000256" key="2">
    <source>
        <dbReference type="SAM" id="Phobius"/>
    </source>
</evidence>
<proteinExistence type="predicted"/>
<sequence length="1175" mass="132497">MQTTRINKARSVLLIGLCLFLASSIIDSIKFVSDLTDTTIDGSNPPVSATPVSLLSFEIYDLNSFDPSPHYQAPFISNMNESMWENDFHSLYYNYYGDDDNVTIDCDSPFYLRWVFLTNNYLSHGTYTVYIAYDYLVGGSDDCHFVPVETKPWNADDSTVYYYNHLNLNQGYYRIKVVTSSHDFLYDMTFEFGLWAINPDAIDFSIIDESIGDGEKKTVPNGSDQSCESLTPVHPNRTSGDYVYQCPQIGFYSEGTWTNNTALMLDIIPQNGGTYYYEVIFSDSFGNEVNHEFSYQFEDYSPTIDVCYYTTVTINPGDILTVRPGETIDIMFAIFGEESSLNSYQTRIDGEFETQSSWINNYYYDWTQSFSEPGLHEMEVQAAWYNVTLDGVFAFYSDPYTFYVEVDSSPVLDSADWNKDEGGTQDLLSDDTITRNLFRKEKIDFVVKDPLYMTGSYRLFENGLSIKEKSGKWDNDTQFSIYLGSNEECVTEYILEVSNQDGKSQLSWEVTYTHSGPNIVDCNVPHNQTFYVHTATDLVVTYSAYGLRGIPTPTGYQFYMQLPVSGPPTVEAITSGSNSFTIEYPGEGSYEYLFGIKDSDDSHESMPYYLNITWDLDWHPVFQSPSEENDTTIYLEKDSENYQGSMIIYDHDGTTLNVTEYIDGVLIKKTNRTRGWTLSWGFSPDTYGIFTRAFVLTDEDGINSTTHFVTFYVTEFGPQWGQSGAFLIPNGEVHNNTDIDVMPYEPFDIYCELDHPFVTNPNGQIGWIEWWIEGDRRGNTILLDSGPAPKLLAPALEPGNYNVLLHPYDMESGYYGDWWNFTIHVYDIPEIRCAIGNETVRNGELGKSVSFSLGIMDDDETQDHKAMIVLNHSQPGEEVLFYDSITNNQWFYQTYYPTAPGTYNFSIFAWDNKHNASLHTFNYVITENIAPEISINGSIIEGSIVNVSVGENFQIDASFTDADDASLEMWIRQGELNLKYAKEMLPQTLSASLNTSVPGSYVIFVGGSDHTDMEVLTFTLQVKAPLVASFTTNATTIKVGESLNLTDTSIGGWGVRTYDWNFGDGTAHGNDPQEIHSYATSGNYVVNLSITDGDGATSHHSINIQVEQDSTSNTTTDTSTSSSTETNSSSTNTNSDDEDDTSKGIGINSIPIIIMSSIFGIGFILFSKKHRIKFW</sequence>
<dbReference type="CDD" id="cd00146">
    <property type="entry name" value="PKD"/>
    <property type="match status" value="1"/>
</dbReference>
<dbReference type="SUPFAM" id="SSF49299">
    <property type="entry name" value="PKD domain"/>
    <property type="match status" value="1"/>
</dbReference>
<evidence type="ECO:0000256" key="1">
    <source>
        <dbReference type="SAM" id="MobiDB-lite"/>
    </source>
</evidence>
<evidence type="ECO:0000313" key="5">
    <source>
        <dbReference type="Proteomes" id="UP001208689"/>
    </source>
</evidence>
<protein>
    <recommendedName>
        <fullName evidence="3">PKD domain-containing protein</fullName>
    </recommendedName>
</protein>
<dbReference type="InterPro" id="IPR000601">
    <property type="entry name" value="PKD_dom"/>
</dbReference>
<dbReference type="InterPro" id="IPR013783">
    <property type="entry name" value="Ig-like_fold"/>
</dbReference>
<keyword evidence="5" id="KW-1185">Reference proteome</keyword>
<feature type="transmembrane region" description="Helical" evidence="2">
    <location>
        <begin position="1145"/>
        <end position="1166"/>
    </location>
</feature>
<feature type="region of interest" description="Disordered" evidence="1">
    <location>
        <begin position="1105"/>
        <end position="1142"/>
    </location>
</feature>
<dbReference type="InterPro" id="IPR022409">
    <property type="entry name" value="PKD/Chitinase_dom"/>
</dbReference>
<organism evidence="4 5">
    <name type="scientific">Candidatus Lokiarchaeum ossiferum</name>
    <dbReference type="NCBI Taxonomy" id="2951803"/>
    <lineage>
        <taxon>Archaea</taxon>
        <taxon>Promethearchaeati</taxon>
        <taxon>Promethearchaeota</taxon>
        <taxon>Promethearchaeia</taxon>
        <taxon>Promethearchaeales</taxon>
        <taxon>Promethearchaeaceae</taxon>
        <taxon>Candidatus Lokiarchaeum</taxon>
    </lineage>
</organism>